<keyword evidence="9 19" id="KW-0441">Lipid A biosynthesis</keyword>
<dbReference type="Pfam" id="PF02366">
    <property type="entry name" value="PMT"/>
    <property type="match status" value="1"/>
</dbReference>
<dbReference type="Proteomes" id="UP000054197">
    <property type="component" value="Unassembled WGS sequence"/>
</dbReference>
<evidence type="ECO:0000256" key="8">
    <source>
        <dbReference type="ARBA" id="ARBA00022519"/>
    </source>
</evidence>
<accession>A0A0W0HVZ8</accession>
<evidence type="ECO:0000256" key="9">
    <source>
        <dbReference type="ARBA" id="ARBA00022556"/>
    </source>
</evidence>
<keyword evidence="16 19" id="KW-0472">Membrane</keyword>
<keyword evidence="10 19" id="KW-0328">Glycosyltransferase</keyword>
<keyword evidence="7 19" id="KW-0444">Lipid biosynthesis</keyword>
<evidence type="ECO:0000256" key="14">
    <source>
        <dbReference type="ARBA" id="ARBA00022989"/>
    </source>
</evidence>
<dbReference type="NCBIfam" id="NF009784">
    <property type="entry name" value="PRK13279.1"/>
    <property type="match status" value="1"/>
</dbReference>
<evidence type="ECO:0000256" key="18">
    <source>
        <dbReference type="ARBA" id="ARBA00034054"/>
    </source>
</evidence>
<dbReference type="RefSeq" id="WP_058420288.1">
    <property type="nucleotide sequence ID" value="NZ_LKEF01000019.1"/>
</dbReference>
<sequence length="551" mass="61729">MIRRWALPLLLLAFGVFYLLPLASHGLWIPDETRYAQISQEMLLTGKWASPHFMGIRYFEKPAAGYWMIALGQAIFGQNLFGVRFASALSTGLSILLVYLVSRRLWNDPQKSLVSSVLYMSFVSVALLGGYANLDPQFTFWVNLTGVALWFCFDSTTRNGRLGAWALLGFACGMGFMTKGFLAWLLPVLIALPYAIWQKRFRELLGYGVVAVVVAIVVSLPWALAVHLQEPDYWNFFFWHEHIQRFAGDDAQHAEPFWFYLPLMVAFSLPWIALLPSTVKQAWLEKRLPKTAFLLLWLLMPLAFFSLAKGKLPSYVMPCLLPLALLMGSTLSDKLAKGHGRALRINGWLNLVIGVVALLAISWFQLKKPVYEPGQETFSLVLVFTFLFGWIVVNLLHAARPLKLWAAPVIGSWLLVALVPAALPHSVVYNKTPDQFIIDHLPELQPTTALLSNDLGAASALSWRLGRPDVALYNTIGEVKYGIAYPDTAYRKVGTADVQQWMSEARKKGSVGVVMRVKGDDEVAEVNLLPQDGKRYEQGNIVILIFPQAAQ</sequence>
<protein>
    <recommendedName>
        <fullName evidence="5 19">Undecaprenyl phosphate-alpha-4-amino-4-deoxy-L-arabinose arabinosyl transferase</fullName>
        <ecNumber evidence="4 19">2.4.2.43</ecNumber>
    </recommendedName>
    <alternativeName>
        <fullName evidence="19">4-amino-4-deoxy-L-arabinose lipid A transferase</fullName>
    </alternativeName>
    <alternativeName>
        <fullName evidence="19">Lipid IV(A) 4-amino-4-deoxy-L-arabinosyltransferase</fullName>
    </alternativeName>
    <alternativeName>
        <fullName evidence="19">Undecaprenyl phosphate-alpha-L-Ara4N transferase</fullName>
    </alternativeName>
</protein>
<feature type="transmembrane region" description="Helical" evidence="19">
    <location>
        <begin position="378"/>
        <end position="397"/>
    </location>
</feature>
<evidence type="ECO:0000256" key="16">
    <source>
        <dbReference type="ARBA" id="ARBA00023136"/>
    </source>
</evidence>
<dbReference type="InterPro" id="IPR022839">
    <property type="entry name" value="ArnT"/>
</dbReference>
<keyword evidence="11 19" id="KW-0808">Transferase</keyword>
<evidence type="ECO:0000313" key="22">
    <source>
        <dbReference type="Proteomes" id="UP000054197"/>
    </source>
</evidence>
<evidence type="ECO:0000256" key="6">
    <source>
        <dbReference type="ARBA" id="ARBA00022475"/>
    </source>
</evidence>
<comment type="similarity">
    <text evidence="3 19">Belongs to the glycosyltransferase 83 family.</text>
</comment>
<evidence type="ECO:0000256" key="4">
    <source>
        <dbReference type="ARBA" id="ARBA00012056"/>
    </source>
</evidence>
<evidence type="ECO:0000256" key="15">
    <source>
        <dbReference type="ARBA" id="ARBA00023098"/>
    </source>
</evidence>
<comment type="caution">
    <text evidence="21">The sequence shown here is derived from an EMBL/GenBank/DDBJ whole genome shotgun (WGS) entry which is preliminary data.</text>
</comment>
<keyword evidence="13 19" id="KW-0448">Lipopolysaccharide biosynthesis</keyword>
<feature type="transmembrane region" description="Helical" evidence="19">
    <location>
        <begin position="113"/>
        <end position="134"/>
    </location>
</feature>
<keyword evidence="6 19" id="KW-1003">Cell membrane</keyword>
<evidence type="ECO:0000256" key="19">
    <source>
        <dbReference type="HAMAP-Rule" id="MF_01165"/>
    </source>
</evidence>
<dbReference type="GO" id="GO:0009245">
    <property type="term" value="P:lipid A biosynthetic process"/>
    <property type="evidence" value="ECO:0007669"/>
    <property type="project" value="UniProtKB-UniRule"/>
</dbReference>
<evidence type="ECO:0000256" key="1">
    <source>
        <dbReference type="ARBA" id="ARBA00004429"/>
    </source>
</evidence>
<keyword evidence="12 19" id="KW-0812">Transmembrane</keyword>
<evidence type="ECO:0000313" key="21">
    <source>
        <dbReference type="EMBL" id="KTB64894.1"/>
    </source>
</evidence>
<dbReference type="EC" id="2.4.2.43" evidence="4 19"/>
<dbReference type="PANTHER" id="PTHR33908:SF3">
    <property type="entry name" value="UNDECAPRENYL PHOSPHATE-ALPHA-4-AMINO-4-DEOXY-L-ARABINOSE ARABINOSYL TRANSFERASE"/>
    <property type="match status" value="1"/>
</dbReference>
<feature type="domain" description="ArnT-like N-terminal" evidence="20">
    <location>
        <begin position="8"/>
        <end position="237"/>
    </location>
</feature>
<dbReference type="GO" id="GO:0006493">
    <property type="term" value="P:protein O-linked glycosylation"/>
    <property type="evidence" value="ECO:0007669"/>
    <property type="project" value="InterPro"/>
</dbReference>
<reference evidence="21 22" key="1">
    <citation type="submission" date="2015-09" db="EMBL/GenBank/DDBJ databases">
        <title>Genome sequence of ICMP 11288.</title>
        <authorList>
            <person name="Visnovsky S."/>
            <person name="Lu A."/>
            <person name="Panda P."/>
            <person name="Pitman A."/>
        </authorList>
    </citation>
    <scope>NUCLEOTIDE SEQUENCE [LARGE SCALE GENOMIC DNA]</scope>
    <source>
        <strain evidence="21 22">ICMP 11288</strain>
    </source>
</reference>
<dbReference type="GO" id="GO:0103015">
    <property type="term" value="F:4-amino-4-deoxy-L-arabinose transferase activity"/>
    <property type="evidence" value="ECO:0007669"/>
    <property type="project" value="UniProtKB-EC"/>
</dbReference>
<dbReference type="AlphaFoldDB" id="A0A0W0HVZ8"/>
<dbReference type="HAMAP" id="MF_01165">
    <property type="entry name" value="ArnT_transfer"/>
    <property type="match status" value="1"/>
</dbReference>
<evidence type="ECO:0000256" key="5">
    <source>
        <dbReference type="ARBA" id="ARBA00015532"/>
    </source>
</evidence>
<evidence type="ECO:0000256" key="13">
    <source>
        <dbReference type="ARBA" id="ARBA00022985"/>
    </source>
</evidence>
<feature type="transmembrane region" description="Helical" evidence="19">
    <location>
        <begin position="164"/>
        <end position="192"/>
    </location>
</feature>
<dbReference type="GO" id="GO:0000030">
    <property type="term" value="F:mannosyltransferase activity"/>
    <property type="evidence" value="ECO:0007669"/>
    <property type="project" value="InterPro"/>
</dbReference>
<dbReference type="UniPathway" id="UPA00037"/>
<evidence type="ECO:0000256" key="17">
    <source>
        <dbReference type="ARBA" id="ARBA00025446"/>
    </source>
</evidence>
<comment type="function">
    <text evidence="17 19">Catalyzes the transfer of the L-Ara4N moiety of the glycolipid undecaprenyl phosphate-alpha-L-Ara4N to lipid A. The modified arabinose is attached to lipid A and is required for resistance to polymyxin and cationic antimicrobial peptides.</text>
</comment>
<dbReference type="EMBL" id="LKEF01000019">
    <property type="protein sequence ID" value="KTB64894.1"/>
    <property type="molecule type" value="Genomic_DNA"/>
</dbReference>
<dbReference type="GO" id="GO:0009103">
    <property type="term" value="P:lipopolysaccharide biosynthetic process"/>
    <property type="evidence" value="ECO:0007669"/>
    <property type="project" value="UniProtKB-KW"/>
</dbReference>
<evidence type="ECO:0000259" key="20">
    <source>
        <dbReference type="Pfam" id="PF02366"/>
    </source>
</evidence>
<dbReference type="GO" id="GO:0005886">
    <property type="term" value="C:plasma membrane"/>
    <property type="evidence" value="ECO:0007669"/>
    <property type="project" value="UniProtKB-SubCell"/>
</dbReference>
<dbReference type="InterPro" id="IPR050297">
    <property type="entry name" value="LipidA_mod_glycosyltrf_83"/>
</dbReference>
<dbReference type="PANTHER" id="PTHR33908">
    <property type="entry name" value="MANNOSYLTRANSFERASE YKCB-RELATED"/>
    <property type="match status" value="1"/>
</dbReference>
<evidence type="ECO:0000256" key="2">
    <source>
        <dbReference type="ARBA" id="ARBA00005200"/>
    </source>
</evidence>
<feature type="transmembrane region" description="Helical" evidence="19">
    <location>
        <begin position="81"/>
        <end position="101"/>
    </location>
</feature>
<keyword evidence="14 19" id="KW-1133">Transmembrane helix</keyword>
<evidence type="ECO:0000256" key="10">
    <source>
        <dbReference type="ARBA" id="ARBA00022676"/>
    </source>
</evidence>
<feature type="transmembrane region" description="Helical" evidence="19">
    <location>
        <begin position="204"/>
        <end position="224"/>
    </location>
</feature>
<dbReference type="InterPro" id="IPR003342">
    <property type="entry name" value="ArnT-like_N"/>
</dbReference>
<feature type="transmembrane region" description="Helical" evidence="19">
    <location>
        <begin position="348"/>
        <end position="366"/>
    </location>
</feature>
<keyword evidence="15 19" id="KW-0443">Lipid metabolism</keyword>
<evidence type="ECO:0000256" key="7">
    <source>
        <dbReference type="ARBA" id="ARBA00022516"/>
    </source>
</evidence>
<feature type="transmembrane region" description="Helical" evidence="19">
    <location>
        <begin position="257"/>
        <end position="279"/>
    </location>
</feature>
<keyword evidence="8" id="KW-0997">Cell inner membrane</keyword>
<name>A0A0W0HVZ8_PSEFL</name>
<organism evidence="21 22">
    <name type="scientific">Pseudomonas fluorescens ICMP 11288</name>
    <dbReference type="NCBI Taxonomy" id="1198309"/>
    <lineage>
        <taxon>Bacteria</taxon>
        <taxon>Pseudomonadati</taxon>
        <taxon>Pseudomonadota</taxon>
        <taxon>Gammaproteobacteria</taxon>
        <taxon>Pseudomonadales</taxon>
        <taxon>Pseudomonadaceae</taxon>
        <taxon>Pseudomonas</taxon>
    </lineage>
</organism>
<comment type="caution">
    <text evidence="19">Lacks conserved residue(s) required for the propagation of feature annotation.</text>
</comment>
<feature type="transmembrane region" description="Helical" evidence="19">
    <location>
        <begin position="404"/>
        <end position="423"/>
    </location>
</feature>
<evidence type="ECO:0000256" key="3">
    <source>
        <dbReference type="ARBA" id="ARBA00010814"/>
    </source>
</evidence>
<evidence type="ECO:0000256" key="11">
    <source>
        <dbReference type="ARBA" id="ARBA00022679"/>
    </source>
</evidence>
<proteinExistence type="inferred from homology"/>
<comment type="subcellular location">
    <subcellularLocation>
        <location evidence="1">Cell inner membrane</location>
        <topology evidence="1">Multi-pass membrane protein</topology>
    </subcellularLocation>
    <subcellularLocation>
        <location evidence="19">Cell membrane</location>
        <topology evidence="19">Multi-pass membrane protein</topology>
    </subcellularLocation>
</comment>
<comment type="catalytic activity">
    <reaction evidence="18 19">
        <text>4-amino-4-deoxy-alpha-L-arabinopyranosyl di-trans,octa-cis-undecaprenyl phosphate + lipid IVA = lipid IIA + di-trans,octa-cis-undecaprenyl phosphate.</text>
        <dbReference type="EC" id="2.4.2.43"/>
    </reaction>
</comment>
<feature type="transmembrane region" description="Helical" evidence="19">
    <location>
        <begin position="291"/>
        <end position="308"/>
    </location>
</feature>
<comment type="pathway">
    <text evidence="2 19">Lipopolysaccharide metabolism; 4-amino-4-deoxy-beta-L-arabinose-lipid A biosynthesis.</text>
</comment>
<evidence type="ECO:0000256" key="12">
    <source>
        <dbReference type="ARBA" id="ARBA00022692"/>
    </source>
</evidence>
<dbReference type="GO" id="GO:0010041">
    <property type="term" value="P:response to iron(III) ion"/>
    <property type="evidence" value="ECO:0007669"/>
    <property type="project" value="TreeGrafter"/>
</dbReference>
<gene>
    <name evidence="19" type="primary">arnT</name>
    <name evidence="21" type="ORF">AO063_23025</name>
</gene>